<keyword evidence="3 6" id="KW-0732">Signal</keyword>
<sequence>MKNIFKSFLFAALTVSLGLSSCKGMLDITPVNSMKPETISDYESILLGGYPRVDYFLRTELMTDNAMVNLNTTLKLSTAEEPWFVFSSSHMLGEPIDPYWGQLYKTIFYANTVLDKFAGMTPDASEKKKYEQVKGEAYALRAYAYFYLVNMYADVYSPENLELPGVPMPLDAEDVNEFSKDNTREPIGKVWAQIVSDLKQAETLLQGKPGNDRFRFNATTVQLLSARVALFMGKYDEAIAYASEVMASARLSNMSSMQARIDEKGDKAAFSGNFGFIDTDYNSEVLFFTGGRANNNLFYYYQAAAKPTEELLELTKRNGDLVDYRQYIFDSFEDFSIQGAALVGKTVYNMFATQDRYWFYIGLKASEAHVIRAEAYARKQEYVKALDDINKLLVTRYKKGSFVALQESDYINKEDILKRVLDERRLETAFDGGLRFFDLRRLGKPEIKHVYKNSQEFVLKKNDPKYVLQIPMSEQNNSPGMPTNPR</sequence>
<evidence type="ECO:0000313" key="9">
    <source>
        <dbReference type="EMBL" id="SKB67577.1"/>
    </source>
</evidence>
<organism evidence="9 10">
    <name type="scientific">Sphingobacterium nematocida</name>
    <dbReference type="NCBI Taxonomy" id="1513896"/>
    <lineage>
        <taxon>Bacteria</taxon>
        <taxon>Pseudomonadati</taxon>
        <taxon>Bacteroidota</taxon>
        <taxon>Sphingobacteriia</taxon>
        <taxon>Sphingobacteriales</taxon>
        <taxon>Sphingobacteriaceae</taxon>
        <taxon>Sphingobacterium</taxon>
    </lineage>
</organism>
<feature type="chain" id="PRO_5012097635" evidence="6">
    <location>
        <begin position="22"/>
        <end position="486"/>
    </location>
</feature>
<dbReference type="EMBL" id="FUZF01000006">
    <property type="protein sequence ID" value="SKB67577.1"/>
    <property type="molecule type" value="Genomic_DNA"/>
</dbReference>
<dbReference type="Pfam" id="PF14322">
    <property type="entry name" value="SusD-like_3"/>
    <property type="match status" value="1"/>
</dbReference>
<comment type="similarity">
    <text evidence="2">Belongs to the SusD family.</text>
</comment>
<feature type="domain" description="SusD-like N-terminal" evidence="8">
    <location>
        <begin position="94"/>
        <end position="228"/>
    </location>
</feature>
<dbReference type="RefSeq" id="WP_079642760.1">
    <property type="nucleotide sequence ID" value="NZ_FUZF01000006.1"/>
</dbReference>
<evidence type="ECO:0000256" key="2">
    <source>
        <dbReference type="ARBA" id="ARBA00006275"/>
    </source>
</evidence>
<evidence type="ECO:0000256" key="3">
    <source>
        <dbReference type="ARBA" id="ARBA00022729"/>
    </source>
</evidence>
<dbReference type="InterPro" id="IPR012944">
    <property type="entry name" value="SusD_RagB_dom"/>
</dbReference>
<dbReference type="InterPro" id="IPR033985">
    <property type="entry name" value="SusD-like_N"/>
</dbReference>
<reference evidence="10" key="1">
    <citation type="submission" date="2017-02" db="EMBL/GenBank/DDBJ databases">
        <authorList>
            <person name="Varghese N."/>
            <person name="Submissions S."/>
        </authorList>
    </citation>
    <scope>NUCLEOTIDE SEQUENCE [LARGE SCALE GENOMIC DNA]</scope>
    <source>
        <strain evidence="10">DSM 24091</strain>
    </source>
</reference>
<protein>
    <submittedName>
        <fullName evidence="9">SusD family protein</fullName>
    </submittedName>
</protein>
<proteinExistence type="inferred from homology"/>
<evidence type="ECO:0000256" key="5">
    <source>
        <dbReference type="ARBA" id="ARBA00023237"/>
    </source>
</evidence>
<evidence type="ECO:0000259" key="7">
    <source>
        <dbReference type="Pfam" id="PF07980"/>
    </source>
</evidence>
<dbReference type="Pfam" id="PF07980">
    <property type="entry name" value="SusD_RagB"/>
    <property type="match status" value="1"/>
</dbReference>
<dbReference type="SUPFAM" id="SSF48452">
    <property type="entry name" value="TPR-like"/>
    <property type="match status" value="1"/>
</dbReference>
<dbReference type="GO" id="GO:0009279">
    <property type="term" value="C:cell outer membrane"/>
    <property type="evidence" value="ECO:0007669"/>
    <property type="project" value="UniProtKB-SubCell"/>
</dbReference>
<keyword evidence="10" id="KW-1185">Reference proteome</keyword>
<evidence type="ECO:0000259" key="8">
    <source>
        <dbReference type="Pfam" id="PF14322"/>
    </source>
</evidence>
<keyword evidence="5" id="KW-0998">Cell outer membrane</keyword>
<dbReference type="Gene3D" id="1.25.40.390">
    <property type="match status" value="2"/>
</dbReference>
<evidence type="ECO:0000256" key="6">
    <source>
        <dbReference type="SAM" id="SignalP"/>
    </source>
</evidence>
<evidence type="ECO:0000256" key="1">
    <source>
        <dbReference type="ARBA" id="ARBA00004442"/>
    </source>
</evidence>
<name>A0A1T5D7K8_9SPHI</name>
<gene>
    <name evidence="9" type="ORF">SAMN05660841_01808</name>
</gene>
<evidence type="ECO:0000256" key="4">
    <source>
        <dbReference type="ARBA" id="ARBA00023136"/>
    </source>
</evidence>
<comment type="subcellular location">
    <subcellularLocation>
        <location evidence="1">Cell outer membrane</location>
    </subcellularLocation>
</comment>
<dbReference type="OrthoDB" id="1100079at2"/>
<dbReference type="Proteomes" id="UP000190150">
    <property type="component" value="Unassembled WGS sequence"/>
</dbReference>
<keyword evidence="4" id="KW-0472">Membrane</keyword>
<dbReference type="STRING" id="1513896.SAMN05660841_01808"/>
<feature type="domain" description="RagB/SusD" evidence="7">
    <location>
        <begin position="371"/>
        <end position="485"/>
    </location>
</feature>
<dbReference type="InterPro" id="IPR011990">
    <property type="entry name" value="TPR-like_helical_dom_sf"/>
</dbReference>
<accession>A0A1T5D7K8</accession>
<dbReference type="AlphaFoldDB" id="A0A1T5D7K8"/>
<evidence type="ECO:0000313" key="10">
    <source>
        <dbReference type="Proteomes" id="UP000190150"/>
    </source>
</evidence>
<dbReference type="PROSITE" id="PS51257">
    <property type="entry name" value="PROKAR_LIPOPROTEIN"/>
    <property type="match status" value="1"/>
</dbReference>
<feature type="signal peptide" evidence="6">
    <location>
        <begin position="1"/>
        <end position="21"/>
    </location>
</feature>